<organism evidence="3 4">
    <name type="scientific">Vibrio bivalvicida</name>
    <dbReference type="NCBI Taxonomy" id="1276888"/>
    <lineage>
        <taxon>Bacteria</taxon>
        <taxon>Pseudomonadati</taxon>
        <taxon>Pseudomonadota</taxon>
        <taxon>Gammaproteobacteria</taxon>
        <taxon>Vibrionales</taxon>
        <taxon>Vibrionaceae</taxon>
        <taxon>Vibrio</taxon>
        <taxon>Vibrio oreintalis group</taxon>
    </lineage>
</organism>
<dbReference type="Proteomes" id="UP000078406">
    <property type="component" value="Unassembled WGS sequence"/>
</dbReference>
<feature type="chain" id="PRO_5008079331" description="Oxidoreductase molybdopterin-binding domain-containing protein" evidence="1">
    <location>
        <begin position="19"/>
        <end position="160"/>
    </location>
</feature>
<evidence type="ECO:0000259" key="2">
    <source>
        <dbReference type="Pfam" id="PF00174"/>
    </source>
</evidence>
<evidence type="ECO:0000313" key="4">
    <source>
        <dbReference type="Proteomes" id="UP000078406"/>
    </source>
</evidence>
<evidence type="ECO:0000313" key="3">
    <source>
        <dbReference type="EMBL" id="OAJ93496.1"/>
    </source>
</evidence>
<proteinExistence type="predicted"/>
<dbReference type="EMBL" id="LLEI02000043">
    <property type="protein sequence ID" value="OAJ93496.1"/>
    <property type="molecule type" value="Genomic_DNA"/>
</dbReference>
<protein>
    <recommendedName>
        <fullName evidence="2">Oxidoreductase molybdopterin-binding domain-containing protein</fullName>
    </recommendedName>
</protein>
<feature type="signal peptide" evidence="1">
    <location>
        <begin position="1"/>
        <end position="18"/>
    </location>
</feature>
<dbReference type="Pfam" id="PF00174">
    <property type="entry name" value="Oxidored_molyb"/>
    <property type="match status" value="1"/>
</dbReference>
<evidence type="ECO:0000256" key="1">
    <source>
        <dbReference type="SAM" id="SignalP"/>
    </source>
</evidence>
<accession>A0A177XYQ9</accession>
<feature type="domain" description="Oxidoreductase molybdopterin-binding" evidence="2">
    <location>
        <begin position="50"/>
        <end position="121"/>
    </location>
</feature>
<name>A0A177XYQ9_9VIBR</name>
<dbReference type="AlphaFoldDB" id="A0A177XYQ9"/>
<comment type="caution">
    <text evidence="3">The sequence shown here is derived from an EMBL/GenBank/DDBJ whole genome shotgun (WGS) entry which is preliminary data.</text>
</comment>
<dbReference type="RefSeq" id="WP_049843212.1">
    <property type="nucleotide sequence ID" value="NZ_LLEI02000043.1"/>
</dbReference>
<dbReference type="InterPro" id="IPR000572">
    <property type="entry name" value="OxRdtase_Mopterin-bd_dom"/>
</dbReference>
<sequence length="160" mass="18659">MRWLLVFLSLVASFQILAAPLVIRVGEQQPIFLSHTDITTHLKPTSFTTDLPWYPNKNKYTGFKVTELLKYLAIDDAFSISFIALNDYAASSQIEDILQYEPIVAYKMNDKKMKVRNKGPYWLVFDLDKNPEIDNAVFHSQMVWQIDEIMVHRKEDVETQ</sequence>
<keyword evidence="1" id="KW-0732">Signal</keyword>
<dbReference type="InterPro" id="IPR036374">
    <property type="entry name" value="OxRdtase_Mopterin-bd_sf"/>
</dbReference>
<gene>
    <name evidence="3" type="ORF">APB76_16225</name>
</gene>
<dbReference type="Gene3D" id="3.90.420.10">
    <property type="entry name" value="Oxidoreductase, molybdopterin-binding domain"/>
    <property type="match status" value="1"/>
</dbReference>
<reference evidence="3 4" key="1">
    <citation type="journal article" date="2016" name="Syst. Appl. Microbiol.">
        <title>Vibrio bivalvicida sp. nov., a novel larval pathogen for bivalve molluscs reared in a hatchery.</title>
        <authorList>
            <person name="Dubert J."/>
            <person name="Romalde J.L."/>
            <person name="Prado S."/>
            <person name="Barja J.L."/>
        </authorList>
    </citation>
    <scope>NUCLEOTIDE SEQUENCE [LARGE SCALE GENOMIC DNA]</scope>
    <source>
        <strain evidence="3 4">605</strain>
    </source>
</reference>
<dbReference type="SUPFAM" id="SSF56524">
    <property type="entry name" value="Oxidoreductase molybdopterin-binding domain"/>
    <property type="match status" value="1"/>
</dbReference>